<evidence type="ECO:0000313" key="5">
    <source>
        <dbReference type="Proteomes" id="UP001199642"/>
    </source>
</evidence>
<evidence type="ECO:0000256" key="2">
    <source>
        <dbReference type="PROSITE-ProRule" id="PRU00335"/>
    </source>
</evidence>
<dbReference type="PROSITE" id="PS50977">
    <property type="entry name" value="HTH_TETR_2"/>
    <property type="match status" value="1"/>
</dbReference>
<evidence type="ECO:0000256" key="1">
    <source>
        <dbReference type="ARBA" id="ARBA00023125"/>
    </source>
</evidence>
<dbReference type="SUPFAM" id="SSF48498">
    <property type="entry name" value="Tetracyclin repressor-like, C-terminal domain"/>
    <property type="match status" value="1"/>
</dbReference>
<reference evidence="4 5" key="1">
    <citation type="submission" date="2023-01" db="EMBL/GenBank/DDBJ databases">
        <title>Characterization of estradiol degrading bacteria Microbacterium sp. MZT7 and reveal degrading genes through genome analysis.</title>
        <authorList>
            <person name="Hao P."/>
            <person name="Gao Y."/>
        </authorList>
    </citation>
    <scope>NUCLEOTIDE SEQUENCE [LARGE SCALE GENOMIC DNA]</scope>
    <source>
        <strain evidence="4 5">MZT7</strain>
    </source>
</reference>
<accession>A0ABY3RYT6</accession>
<dbReference type="Proteomes" id="UP001199642">
    <property type="component" value="Chromosome"/>
</dbReference>
<feature type="domain" description="HTH tetR-type" evidence="3">
    <location>
        <begin position="15"/>
        <end position="75"/>
    </location>
</feature>
<keyword evidence="5" id="KW-1185">Reference proteome</keyword>
<dbReference type="InterPro" id="IPR050624">
    <property type="entry name" value="HTH-type_Tx_Regulator"/>
</dbReference>
<dbReference type="PRINTS" id="PR00455">
    <property type="entry name" value="HTHTETR"/>
</dbReference>
<dbReference type="PANTHER" id="PTHR43479:SF11">
    <property type="entry name" value="ACREF_ENVCD OPERON REPRESSOR-RELATED"/>
    <property type="match status" value="1"/>
</dbReference>
<feature type="DNA-binding region" description="H-T-H motif" evidence="2">
    <location>
        <begin position="38"/>
        <end position="57"/>
    </location>
</feature>
<keyword evidence="1 2" id="KW-0238">DNA-binding</keyword>
<dbReference type="Pfam" id="PF00440">
    <property type="entry name" value="TetR_N"/>
    <property type="match status" value="1"/>
</dbReference>
<proteinExistence type="predicted"/>
<dbReference type="InterPro" id="IPR001647">
    <property type="entry name" value="HTH_TetR"/>
</dbReference>
<evidence type="ECO:0000259" key="3">
    <source>
        <dbReference type="PROSITE" id="PS50977"/>
    </source>
</evidence>
<sequence length="201" mass="21810">MEHSRPVPLRQRQKAATREALVDAAIEVFAETGYPHTRIDDIAAHAGASRATFYLHFGSKAALLEEIMSRAADGFEPSYDDLAALLRSRDDAGLHRWIAGALANWADTAPLMRPVYEAAESDARLAARLLPDALPGAHRLARALRDGGVVDDEEDAAITAMVLLAPLHVAFRRRAGGHPVDEDRLATVTAAMWAAYRAPAR</sequence>
<dbReference type="Gene3D" id="1.10.10.60">
    <property type="entry name" value="Homeodomain-like"/>
    <property type="match status" value="1"/>
</dbReference>
<organism evidence="4 5">
    <name type="scientific">Microbacterium resistens</name>
    <dbReference type="NCBI Taxonomy" id="156977"/>
    <lineage>
        <taxon>Bacteria</taxon>
        <taxon>Bacillati</taxon>
        <taxon>Actinomycetota</taxon>
        <taxon>Actinomycetes</taxon>
        <taxon>Micrococcales</taxon>
        <taxon>Microbacteriaceae</taxon>
        <taxon>Microbacterium</taxon>
    </lineage>
</organism>
<dbReference type="InterPro" id="IPR009057">
    <property type="entry name" value="Homeodomain-like_sf"/>
</dbReference>
<dbReference type="RefSeq" id="WP_231821320.1">
    <property type="nucleotide sequence ID" value="NZ_CP082781.1"/>
</dbReference>
<dbReference type="InterPro" id="IPR036271">
    <property type="entry name" value="Tet_transcr_reg_TetR-rel_C_sf"/>
</dbReference>
<name>A0ABY3RYT6_9MICO</name>
<dbReference type="Gene3D" id="1.10.357.10">
    <property type="entry name" value="Tetracycline Repressor, domain 2"/>
    <property type="match status" value="1"/>
</dbReference>
<dbReference type="PANTHER" id="PTHR43479">
    <property type="entry name" value="ACREF/ENVCD OPERON REPRESSOR-RELATED"/>
    <property type="match status" value="1"/>
</dbReference>
<dbReference type="SUPFAM" id="SSF46689">
    <property type="entry name" value="Homeodomain-like"/>
    <property type="match status" value="1"/>
</dbReference>
<evidence type="ECO:0000313" key="4">
    <source>
        <dbReference type="EMBL" id="UGS28156.1"/>
    </source>
</evidence>
<dbReference type="EMBL" id="CP082781">
    <property type="protein sequence ID" value="UGS28156.1"/>
    <property type="molecule type" value="Genomic_DNA"/>
</dbReference>
<gene>
    <name evidence="4" type="ORF">K8F61_08360</name>
</gene>
<protein>
    <submittedName>
        <fullName evidence="4">TetR/AcrR family transcriptional regulator</fullName>
    </submittedName>
</protein>